<comment type="caution">
    <text evidence="2">The sequence shown here is derived from an EMBL/GenBank/DDBJ whole genome shotgun (WGS) entry which is preliminary data.</text>
</comment>
<dbReference type="Pfam" id="PF13443">
    <property type="entry name" value="HTH_26"/>
    <property type="match status" value="1"/>
</dbReference>
<keyword evidence="3" id="KW-1185">Reference proteome</keyword>
<feature type="domain" description="HTH cro/C1-type" evidence="1">
    <location>
        <begin position="8"/>
        <end position="67"/>
    </location>
</feature>
<dbReference type="InterPro" id="IPR001387">
    <property type="entry name" value="Cro/C1-type_HTH"/>
</dbReference>
<dbReference type="GO" id="GO:0003677">
    <property type="term" value="F:DNA binding"/>
    <property type="evidence" value="ECO:0007669"/>
    <property type="project" value="InterPro"/>
</dbReference>
<dbReference type="Proteomes" id="UP000473699">
    <property type="component" value="Unassembled WGS sequence"/>
</dbReference>
<name>A0A6L5YAC3_9BACT</name>
<dbReference type="AlphaFoldDB" id="A0A6L5YAC3"/>
<evidence type="ECO:0000313" key="2">
    <source>
        <dbReference type="EMBL" id="MST55239.1"/>
    </source>
</evidence>
<proteinExistence type="predicted"/>
<evidence type="ECO:0000313" key="3">
    <source>
        <dbReference type="Proteomes" id="UP000473699"/>
    </source>
</evidence>
<evidence type="ECO:0000259" key="1">
    <source>
        <dbReference type="Pfam" id="PF13443"/>
    </source>
</evidence>
<sequence>MPFNYKPLLKLLIDRDMTREELRKTVKAGPTSFARIGKNENVSMDLLDRICSALRAPIQNVIEHEPETGREEGTRADD</sequence>
<dbReference type="EMBL" id="VUNH01000003">
    <property type="protein sequence ID" value="MST55239.1"/>
    <property type="molecule type" value="Genomic_DNA"/>
</dbReference>
<gene>
    <name evidence="2" type="ORF">FYJ74_04190</name>
</gene>
<organism evidence="2 3">
    <name type="scientific">Pyramidobacter porci</name>
    <dbReference type="NCBI Taxonomy" id="2605789"/>
    <lineage>
        <taxon>Bacteria</taxon>
        <taxon>Thermotogati</taxon>
        <taxon>Synergistota</taxon>
        <taxon>Synergistia</taxon>
        <taxon>Synergistales</taxon>
        <taxon>Dethiosulfovibrionaceae</taxon>
        <taxon>Pyramidobacter</taxon>
    </lineage>
</organism>
<dbReference type="SUPFAM" id="SSF47413">
    <property type="entry name" value="lambda repressor-like DNA-binding domains"/>
    <property type="match status" value="1"/>
</dbReference>
<dbReference type="InterPro" id="IPR010982">
    <property type="entry name" value="Lambda_DNA-bd_dom_sf"/>
</dbReference>
<dbReference type="RefSeq" id="WP_154528335.1">
    <property type="nucleotide sequence ID" value="NZ_VUNH01000003.1"/>
</dbReference>
<accession>A0A6L5YAC3</accession>
<reference evidence="2 3" key="1">
    <citation type="submission" date="2019-08" db="EMBL/GenBank/DDBJ databases">
        <title>In-depth cultivation of the pig gut microbiome towards novel bacterial diversity and tailored functional studies.</title>
        <authorList>
            <person name="Wylensek D."/>
            <person name="Hitch T.C.A."/>
            <person name="Clavel T."/>
        </authorList>
    </citation>
    <scope>NUCLEOTIDE SEQUENCE [LARGE SCALE GENOMIC DNA]</scope>
    <source>
        <strain evidence="2 3">SM-530-WT-4B</strain>
    </source>
</reference>
<protein>
    <submittedName>
        <fullName evidence="2">Helix-turn-helix transcriptional regulator</fullName>
    </submittedName>
</protein>